<dbReference type="Pfam" id="PF00535">
    <property type="entry name" value="Glycos_transf_2"/>
    <property type="match status" value="1"/>
</dbReference>
<evidence type="ECO:0000313" key="3">
    <source>
        <dbReference type="Proteomes" id="UP000069241"/>
    </source>
</evidence>
<dbReference type="InterPro" id="IPR001173">
    <property type="entry name" value="Glyco_trans_2-like"/>
</dbReference>
<sequence>MAPFFTIITSTYNAASTLPRLLDSLTLQTCKDFNWIVQDGASTDDTMRIVERYRDRLPEILADSGKDSGIYDAWNTALNHWRDKLGEWVLFMGADDMLADNHVLNQAKNLLQDCSEKIIFGAGELILFDPDLGFVEHSPQQYSAINFERRFFGMPFQHPALFNKKSIFKQSNFDISFKIAGDYDFILRTWKSPEQVYPLNITVTKMAIGGISSSSQTKKKCQSEKCRAIKKNLPFDWKHGLRYVVILVDVYFFNIKMELKNKFYLSEGGKALWGKLQKFRRYIIK</sequence>
<dbReference type="PANTHER" id="PTHR22916:SF3">
    <property type="entry name" value="UDP-GLCNAC:BETAGAL BETA-1,3-N-ACETYLGLUCOSAMINYLTRANSFERASE-LIKE PROTEIN 1"/>
    <property type="match status" value="1"/>
</dbReference>
<dbReference type="GO" id="GO:0016758">
    <property type="term" value="F:hexosyltransferase activity"/>
    <property type="evidence" value="ECO:0007669"/>
    <property type="project" value="UniProtKB-ARBA"/>
</dbReference>
<evidence type="ECO:0000259" key="1">
    <source>
        <dbReference type="Pfam" id="PF00535"/>
    </source>
</evidence>
<dbReference type="CDD" id="cd06433">
    <property type="entry name" value="GT_2_WfgS_like"/>
    <property type="match status" value="1"/>
</dbReference>
<name>A0A109W4K1_9BACT</name>
<dbReference type="PANTHER" id="PTHR22916">
    <property type="entry name" value="GLYCOSYLTRANSFERASE"/>
    <property type="match status" value="1"/>
</dbReference>
<dbReference type="AlphaFoldDB" id="A0A109W4K1"/>
<accession>A0A109W4K1</accession>
<dbReference type="STRING" id="44742.AXF13_10765"/>
<dbReference type="Proteomes" id="UP000069241">
    <property type="component" value="Chromosome"/>
</dbReference>
<proteinExistence type="predicted"/>
<reference evidence="3" key="1">
    <citation type="submission" date="2016-02" db="EMBL/GenBank/DDBJ databases">
        <authorList>
            <person name="Holder M.E."/>
            <person name="Ajami N.J."/>
            <person name="Petrosino J.F."/>
        </authorList>
    </citation>
    <scope>NUCLEOTIDE SEQUENCE [LARGE SCALE GENOMIC DNA]</scope>
    <source>
        <strain evidence="3">CCUG 45958</strain>
    </source>
</reference>
<dbReference type="InterPro" id="IPR029044">
    <property type="entry name" value="Nucleotide-diphossugar_trans"/>
</dbReference>
<keyword evidence="3" id="KW-1185">Reference proteome</keyword>
<dbReference type="EMBL" id="CP014229">
    <property type="protein sequence ID" value="AMD90559.1"/>
    <property type="molecule type" value="Genomic_DNA"/>
</dbReference>
<dbReference type="SUPFAM" id="SSF53448">
    <property type="entry name" value="Nucleotide-diphospho-sugar transferases"/>
    <property type="match status" value="1"/>
</dbReference>
<dbReference type="Gene3D" id="3.90.550.10">
    <property type="entry name" value="Spore Coat Polysaccharide Biosynthesis Protein SpsA, Chain A"/>
    <property type="match status" value="1"/>
</dbReference>
<feature type="domain" description="Glycosyltransferase 2-like" evidence="1">
    <location>
        <begin position="6"/>
        <end position="113"/>
    </location>
</feature>
<dbReference type="RefSeq" id="WP_062253200.1">
    <property type="nucleotide sequence ID" value="NZ_CP014229.1"/>
</dbReference>
<evidence type="ECO:0000313" key="2">
    <source>
        <dbReference type="EMBL" id="AMD90559.1"/>
    </source>
</evidence>
<organism evidence="2 3">
    <name type="scientific">Desulfovibrio fairfieldensis</name>
    <dbReference type="NCBI Taxonomy" id="44742"/>
    <lineage>
        <taxon>Bacteria</taxon>
        <taxon>Pseudomonadati</taxon>
        <taxon>Thermodesulfobacteriota</taxon>
        <taxon>Desulfovibrionia</taxon>
        <taxon>Desulfovibrionales</taxon>
        <taxon>Desulfovibrionaceae</taxon>
        <taxon>Desulfovibrio</taxon>
    </lineage>
</organism>
<protein>
    <recommendedName>
        <fullName evidence="1">Glycosyltransferase 2-like domain-containing protein</fullName>
    </recommendedName>
</protein>
<gene>
    <name evidence="2" type="ORF">AXF13_10765</name>
</gene>
<dbReference type="KEGG" id="dfi:AXF13_10765"/>